<dbReference type="SMART" id="SM00717">
    <property type="entry name" value="SANT"/>
    <property type="match status" value="5"/>
</dbReference>
<organism evidence="1 2">
    <name type="scientific">Danaus plexippus plexippus</name>
    <dbReference type="NCBI Taxonomy" id="278856"/>
    <lineage>
        <taxon>Eukaryota</taxon>
        <taxon>Metazoa</taxon>
        <taxon>Ecdysozoa</taxon>
        <taxon>Arthropoda</taxon>
        <taxon>Hexapoda</taxon>
        <taxon>Insecta</taxon>
        <taxon>Pterygota</taxon>
        <taxon>Neoptera</taxon>
        <taxon>Endopterygota</taxon>
        <taxon>Lepidoptera</taxon>
        <taxon>Glossata</taxon>
        <taxon>Ditrysia</taxon>
        <taxon>Papilionoidea</taxon>
        <taxon>Nymphalidae</taxon>
        <taxon>Danainae</taxon>
        <taxon>Danaini</taxon>
        <taxon>Danaina</taxon>
        <taxon>Danaus</taxon>
        <taxon>Danaus</taxon>
    </lineage>
</organism>
<comment type="caution">
    <text evidence="1">The sequence shown here is derived from an EMBL/GenBank/DDBJ whole genome shotgun (WGS) entry which is preliminary data.</text>
</comment>
<dbReference type="OrthoDB" id="6475849at2759"/>
<evidence type="ECO:0000313" key="1">
    <source>
        <dbReference type="EMBL" id="OWR41507.1"/>
    </source>
</evidence>
<gene>
    <name evidence="1" type="ORF">KGM_208619</name>
</gene>
<dbReference type="InterPro" id="IPR001005">
    <property type="entry name" value="SANT/Myb"/>
</dbReference>
<dbReference type="EMBL" id="AGBW02014530">
    <property type="protein sequence ID" value="OWR41507.1"/>
    <property type="molecule type" value="Genomic_DNA"/>
</dbReference>
<accession>A0A212EJ48</accession>
<dbReference type="Proteomes" id="UP000007151">
    <property type="component" value="Unassembled WGS sequence"/>
</dbReference>
<dbReference type="Pfam" id="PF13837">
    <property type="entry name" value="Myb_DNA-bind_4"/>
    <property type="match status" value="1"/>
</dbReference>
<reference evidence="1 2" key="1">
    <citation type="journal article" date="2011" name="Cell">
        <title>The monarch butterfly genome yields insights into long-distance migration.</title>
        <authorList>
            <person name="Zhan S."/>
            <person name="Merlin C."/>
            <person name="Boore J.L."/>
            <person name="Reppert S.M."/>
        </authorList>
    </citation>
    <scope>NUCLEOTIDE SEQUENCE [LARGE SCALE GENOMIC DNA]</scope>
    <source>
        <strain evidence="1">F-2</strain>
    </source>
</reference>
<proteinExistence type="predicted"/>
<dbReference type="InterPro" id="IPR044822">
    <property type="entry name" value="Myb_DNA-bind_4"/>
</dbReference>
<name>A0A212EJ48_DANPL</name>
<sequence length="1106" mass="131166">MEQIVVKTEVQPNGDILLFYVDENEEADAGTFDHENGNVMHMLPETKYVIEDNGEGESADELDIAQAAEEVAKENWLNEEIKRLIVFYIDNKETFLSGTTKKKHLWAVACRTILTGKNPVSCEVKLRMLKQQFIQLCLEKQKGNIVTWPYYDLCHQAFYEDSFETVTNDSEPNKVVINMPMQNVVNQDGILVVKKINNGQGKDVDEKVEAMLKLYIKHKKTFKRNNHMPRGLWETIALEMGEDDVEYWHKRFLNFKQHYVRMLYKKKESGPENIHWPYMKYFDHIFCDDEEFQKKFLPSNEDEDSQDTELQEDVWSDTEKTFLVKYYYDCFQEFQDSTIPNKFLWQEVGRLLDRKPDVCKDKYNELKNQHFNLLLERVYDMTNRVPMAIIFDNIIAKETLNELDQPARKSDSSDIWKTEQIDELVEYLYENINMLKDPICYYVCWATISKKIDRTVQSCMRQWDSLKTLYKNILEDKKENSDMQIDWRYIDLFDRIFDYGMDTNLLDGYEKTKEHSNDSSNGKVGVKKITIKGDYENFNVDGTDDEESYDERGFTKRSKKRNGDSKAFKILEYYLKNKDKFSSSQQKKLALWEILAKQIGLSATECAHRFRNFKQVYIGYVQREINKPEMPILWPYYTLCKKVFGYRAIKSKLKNGKLESEDGEDWSAKEIKQLINYFSRNYHDLVDNIEDKSRWVQVAQEMGRTEGSCCDKFLELRKSYRKLKTMKSRNPDVKVSWKYFNMIDEIYQNGAENIEVLEEMDFDESSAFDVKTEIQEDDDFQCIIVVPEGDDINNAQIIIQEEKNSTEDNTETAEVRKNITVWNRRSKRRLLILYLKYLRLNKETEINAKDMWTEIASQLEAKTPSSCKKMYIKLKNQYNIDKEKNIITPYNVVMEKILAIKPRFAKTNKIKSLDDITVYNDVPMSEEKVLNALNYYMQNLEDFVSPKFEKRYLWIELAKYISESVTNVYSKINYMKQNHDTIDSPFREVVQDIIAKENTLKEVNKDMSTVKDDEPEGQIWSDLEIERLLTWYLAHLDKFKNPKFVRSYLWMEASDILKKSPLVCSKKMLEIRSQYRSMVKENPEELNNWKFYNLCQRIYGTGKKSN</sequence>
<dbReference type="KEGG" id="dpl:KGM_208619"/>
<dbReference type="eggNOG" id="ENOG502RU6Y">
    <property type="taxonomic scope" value="Eukaryota"/>
</dbReference>
<protein>
    <submittedName>
        <fullName evidence="1">Uncharacterized protein</fullName>
    </submittedName>
</protein>
<evidence type="ECO:0000313" key="2">
    <source>
        <dbReference type="Proteomes" id="UP000007151"/>
    </source>
</evidence>
<keyword evidence="2" id="KW-1185">Reference proteome</keyword>
<dbReference type="AlphaFoldDB" id="A0A212EJ48"/>